<organism evidence="1 2">
    <name type="scientific">Panagrolaimus sp. JU765</name>
    <dbReference type="NCBI Taxonomy" id="591449"/>
    <lineage>
        <taxon>Eukaryota</taxon>
        <taxon>Metazoa</taxon>
        <taxon>Ecdysozoa</taxon>
        <taxon>Nematoda</taxon>
        <taxon>Chromadorea</taxon>
        <taxon>Rhabditida</taxon>
        <taxon>Tylenchina</taxon>
        <taxon>Panagrolaimomorpha</taxon>
        <taxon>Panagrolaimoidea</taxon>
        <taxon>Panagrolaimidae</taxon>
        <taxon>Panagrolaimus</taxon>
    </lineage>
</organism>
<reference evidence="2" key="1">
    <citation type="submission" date="2022-11" db="UniProtKB">
        <authorList>
            <consortium name="WormBaseParasite"/>
        </authorList>
    </citation>
    <scope>IDENTIFICATION</scope>
</reference>
<accession>A0AC34RDD1</accession>
<dbReference type="WBParaSite" id="JU765_v2.g5686.t1">
    <property type="protein sequence ID" value="JU765_v2.g5686.t1"/>
    <property type="gene ID" value="JU765_v2.g5686"/>
</dbReference>
<proteinExistence type="predicted"/>
<evidence type="ECO:0000313" key="2">
    <source>
        <dbReference type="WBParaSite" id="JU765_v2.g5686.t1"/>
    </source>
</evidence>
<name>A0AC34RDD1_9BILA</name>
<evidence type="ECO:0000313" key="1">
    <source>
        <dbReference type="Proteomes" id="UP000887576"/>
    </source>
</evidence>
<sequence>MISGYKKKFVCDKFTNLTACNPPAKDACSVSTYDTCVLKAISDNCPSNGKSAANFGCQQANVGLQINNCPPIDCAQFNTPPATTNNTVLQCYTPYFAALNVVGNPPSYSTYKAAEDAKLNSNVNAIDDFCKPVRTLVDCVTDAQATANVFNAVFGANEGPSYLADYKVNEFTCSHVAGYKLLFTCNNQTKASQCNVDQSSNCTQIISTTTCHLLDVKTQCDNDAAVFGCEQANVGFQLSNCKQIDCKQFNNSGFSNLQFALIPLFISAFSRFLF</sequence>
<dbReference type="Proteomes" id="UP000887576">
    <property type="component" value="Unplaced"/>
</dbReference>
<protein>
    <submittedName>
        <fullName evidence="2">Uncharacterized protein</fullName>
    </submittedName>
</protein>